<accession>A0A7K0D025</accession>
<dbReference type="Pfam" id="PF12625">
    <property type="entry name" value="Arabinose_bd"/>
    <property type="match status" value="1"/>
</dbReference>
<dbReference type="InterPro" id="IPR032687">
    <property type="entry name" value="AraC-type_N"/>
</dbReference>
<evidence type="ECO:0000256" key="3">
    <source>
        <dbReference type="ARBA" id="ARBA00023163"/>
    </source>
</evidence>
<dbReference type="InterPro" id="IPR018060">
    <property type="entry name" value="HTH_AraC"/>
</dbReference>
<evidence type="ECO:0000313" key="6">
    <source>
        <dbReference type="Proteomes" id="UP000438448"/>
    </source>
</evidence>
<evidence type="ECO:0000259" key="4">
    <source>
        <dbReference type="PROSITE" id="PS01124"/>
    </source>
</evidence>
<dbReference type="SMART" id="SM00342">
    <property type="entry name" value="HTH_ARAC"/>
    <property type="match status" value="1"/>
</dbReference>
<keyword evidence="2" id="KW-0238">DNA-binding</keyword>
<keyword evidence="1" id="KW-0805">Transcription regulation</keyword>
<evidence type="ECO:0000256" key="1">
    <source>
        <dbReference type="ARBA" id="ARBA00023015"/>
    </source>
</evidence>
<sequence length="327" mass="35322">MMIAVGHAHGLDDATLLRRTGITAENLADEFAQFWVDQEFDVARNLLGALGDRPGLGVETARHATLGKAGLTGLAALASATAGAVLNVAIRYQELVPVLARYSLEERADEVVVVVDGQSIPEDVRAFFVERDVTLIFVAGQVLGVDIPAIEIGLTGSPERVGEVATAWPFDRCPKVSAQVRNSIAIPRTFLRQPMPQADAQTAAMVERQLGEALRQLVGTGRGLTSAVCDRLLRDSGVVPTMAEVASELHITARTLRRQLAAEGSTFRGLLNNVRESRAAELLRGGSSVEEVARLLGYAETANFTHAFTRWRGMSPRAFRQSLTRRT</sequence>
<protein>
    <submittedName>
        <fullName evidence="5">Putative HTH-type transcriptional regulator</fullName>
    </submittedName>
</protein>
<dbReference type="InterPro" id="IPR009057">
    <property type="entry name" value="Homeodomain-like_sf"/>
</dbReference>
<dbReference type="GO" id="GO:0003700">
    <property type="term" value="F:DNA-binding transcription factor activity"/>
    <property type="evidence" value="ECO:0007669"/>
    <property type="project" value="InterPro"/>
</dbReference>
<dbReference type="GO" id="GO:0000976">
    <property type="term" value="F:transcription cis-regulatory region binding"/>
    <property type="evidence" value="ECO:0007669"/>
    <property type="project" value="TreeGrafter"/>
</dbReference>
<name>A0A7K0D025_9NOCA</name>
<dbReference type="PANTHER" id="PTHR47894:SF1">
    <property type="entry name" value="HTH-TYPE TRANSCRIPTIONAL REGULATOR VQSM"/>
    <property type="match status" value="1"/>
</dbReference>
<keyword evidence="6" id="KW-1185">Reference proteome</keyword>
<dbReference type="EMBL" id="WEGK01000004">
    <property type="protein sequence ID" value="MQY19086.1"/>
    <property type="molecule type" value="Genomic_DNA"/>
</dbReference>
<dbReference type="PANTHER" id="PTHR47894">
    <property type="entry name" value="HTH-TYPE TRANSCRIPTIONAL REGULATOR GADX"/>
    <property type="match status" value="1"/>
</dbReference>
<dbReference type="Proteomes" id="UP000438448">
    <property type="component" value="Unassembled WGS sequence"/>
</dbReference>
<dbReference type="Gene3D" id="1.10.10.60">
    <property type="entry name" value="Homeodomain-like"/>
    <property type="match status" value="1"/>
</dbReference>
<dbReference type="OrthoDB" id="5241536at2"/>
<dbReference type="AlphaFoldDB" id="A0A7K0D025"/>
<evidence type="ECO:0000313" key="5">
    <source>
        <dbReference type="EMBL" id="MQY19086.1"/>
    </source>
</evidence>
<feature type="domain" description="HTH araC/xylS-type" evidence="4">
    <location>
        <begin position="222"/>
        <end position="322"/>
    </location>
</feature>
<dbReference type="PROSITE" id="PS01124">
    <property type="entry name" value="HTH_ARAC_FAMILY_2"/>
    <property type="match status" value="1"/>
</dbReference>
<evidence type="ECO:0000256" key="2">
    <source>
        <dbReference type="ARBA" id="ARBA00023125"/>
    </source>
</evidence>
<dbReference type="GO" id="GO:0005829">
    <property type="term" value="C:cytosol"/>
    <property type="evidence" value="ECO:0007669"/>
    <property type="project" value="TreeGrafter"/>
</dbReference>
<keyword evidence="3" id="KW-0804">Transcription</keyword>
<reference evidence="5 6" key="1">
    <citation type="submission" date="2019-10" db="EMBL/GenBank/DDBJ databases">
        <title>Nocardia macrotermitis sp. nov. and Nocardia aurantia sp. nov., isolated from the gut of fungus growing-termite Macrotermes natalensis.</title>
        <authorList>
            <person name="Benndorf R."/>
            <person name="Schwitalla J."/>
            <person name="Martin K."/>
            <person name="De Beer W."/>
            <person name="Kaster A.-K."/>
            <person name="Vollmers J."/>
            <person name="Poulsen M."/>
            <person name="Beemelmanns C."/>
        </authorList>
    </citation>
    <scope>NUCLEOTIDE SEQUENCE [LARGE SCALE GENOMIC DNA]</scope>
    <source>
        <strain evidence="5 6">RB20</strain>
    </source>
</reference>
<comment type="caution">
    <text evidence="5">The sequence shown here is derived from an EMBL/GenBank/DDBJ whole genome shotgun (WGS) entry which is preliminary data.</text>
</comment>
<organism evidence="5 6">
    <name type="scientific">Nocardia macrotermitis</name>
    <dbReference type="NCBI Taxonomy" id="2585198"/>
    <lineage>
        <taxon>Bacteria</taxon>
        <taxon>Bacillati</taxon>
        <taxon>Actinomycetota</taxon>
        <taxon>Actinomycetes</taxon>
        <taxon>Mycobacteriales</taxon>
        <taxon>Nocardiaceae</taxon>
        <taxon>Nocardia</taxon>
    </lineage>
</organism>
<proteinExistence type="predicted"/>
<gene>
    <name evidence="5" type="ORF">NRB20_21700</name>
</gene>
<dbReference type="Pfam" id="PF12833">
    <property type="entry name" value="HTH_18"/>
    <property type="match status" value="1"/>
</dbReference>
<dbReference type="SUPFAM" id="SSF46689">
    <property type="entry name" value="Homeodomain-like"/>
    <property type="match status" value="1"/>
</dbReference>